<protein>
    <recommendedName>
        <fullName evidence="2">HTH-type transcriptional repressor NicS C-terminal domain-containing protein</fullName>
    </recommendedName>
</protein>
<dbReference type="InterPro" id="IPR041474">
    <property type="entry name" value="NicS_C"/>
</dbReference>
<gene>
    <name evidence="3" type="ORF">HMPREF9444_00534</name>
</gene>
<proteinExistence type="predicted"/>
<dbReference type="RefSeq" id="WP_009142753.1">
    <property type="nucleotide sequence ID" value="NZ_GL830963.1"/>
</dbReference>
<dbReference type="Proteomes" id="UP000018458">
    <property type="component" value="Unassembled WGS sequence"/>
</dbReference>
<evidence type="ECO:0000313" key="3">
    <source>
        <dbReference type="EMBL" id="EFY07628.1"/>
    </source>
</evidence>
<dbReference type="eggNOG" id="COG1309">
    <property type="taxonomic scope" value="Bacteria"/>
</dbReference>
<evidence type="ECO:0000256" key="1">
    <source>
        <dbReference type="ARBA" id="ARBA00023125"/>
    </source>
</evidence>
<dbReference type="Pfam" id="PF17938">
    <property type="entry name" value="TetR_C_29"/>
    <property type="match status" value="1"/>
</dbReference>
<accession>E8LIM9</accession>
<dbReference type="EMBL" id="AEVO01000025">
    <property type="protein sequence ID" value="EFY07628.1"/>
    <property type="molecule type" value="Genomic_DNA"/>
</dbReference>
<name>E8LIM9_SUCHY</name>
<dbReference type="InterPro" id="IPR050109">
    <property type="entry name" value="HTH-type_TetR-like_transc_reg"/>
</dbReference>
<dbReference type="InterPro" id="IPR036271">
    <property type="entry name" value="Tet_transcr_reg_TetR-rel_C_sf"/>
</dbReference>
<dbReference type="STRING" id="762983.HMPREF9444_00534"/>
<evidence type="ECO:0000313" key="4">
    <source>
        <dbReference type="Proteomes" id="UP000018458"/>
    </source>
</evidence>
<dbReference type="GO" id="GO:0003677">
    <property type="term" value="F:DNA binding"/>
    <property type="evidence" value="ECO:0007669"/>
    <property type="project" value="UniProtKB-KW"/>
</dbReference>
<dbReference type="Gene3D" id="1.10.357.10">
    <property type="entry name" value="Tetracycline Repressor, domain 2"/>
    <property type="match status" value="1"/>
</dbReference>
<dbReference type="HOGENOM" id="CLU_134322_0_0_6"/>
<keyword evidence="4" id="KW-1185">Reference proteome</keyword>
<reference evidence="3 4" key="1">
    <citation type="submission" date="2011-01" db="EMBL/GenBank/DDBJ databases">
        <authorList>
            <person name="Weinstock G."/>
            <person name="Sodergren E."/>
            <person name="Clifton S."/>
            <person name="Fulton L."/>
            <person name="Fulton B."/>
            <person name="Courtney L."/>
            <person name="Fronick C."/>
            <person name="Harrison M."/>
            <person name="Strong C."/>
            <person name="Farmer C."/>
            <person name="Delahaunty K."/>
            <person name="Markovic C."/>
            <person name="Hall O."/>
            <person name="Minx P."/>
            <person name="Tomlinson C."/>
            <person name="Mitreva M."/>
            <person name="Hou S."/>
            <person name="Chen J."/>
            <person name="Wollam A."/>
            <person name="Pepin K.H."/>
            <person name="Johnson M."/>
            <person name="Bhonagiri V."/>
            <person name="Zhang X."/>
            <person name="Suruliraj S."/>
            <person name="Warren W."/>
            <person name="Chinwalla A."/>
            <person name="Mardis E.R."/>
            <person name="Wilson R.K."/>
        </authorList>
    </citation>
    <scope>NUCLEOTIDE SEQUENCE [LARGE SCALE GENOMIC DNA]</scope>
    <source>
        <strain evidence="4">DSM 22608 / JCM 16073 / KCTC 15190 / YIT 12066</strain>
    </source>
</reference>
<keyword evidence="1" id="KW-0238">DNA-binding</keyword>
<feature type="domain" description="HTH-type transcriptional repressor NicS C-terminal" evidence="2">
    <location>
        <begin position="5"/>
        <end position="122"/>
    </location>
</feature>
<evidence type="ECO:0000259" key="2">
    <source>
        <dbReference type="Pfam" id="PF17938"/>
    </source>
</evidence>
<organism evidence="3 4">
    <name type="scientific">Succinatimonas hippei (strain DSM 22608 / JCM 16073 / KCTC 15190 / YIT 12066)</name>
    <dbReference type="NCBI Taxonomy" id="762983"/>
    <lineage>
        <taxon>Bacteria</taxon>
        <taxon>Pseudomonadati</taxon>
        <taxon>Pseudomonadota</taxon>
        <taxon>Gammaproteobacteria</taxon>
        <taxon>Aeromonadales</taxon>
        <taxon>Succinivibrionaceae</taxon>
        <taxon>Succinatimonas</taxon>
    </lineage>
</organism>
<comment type="caution">
    <text evidence="3">The sequence shown here is derived from an EMBL/GenBank/DDBJ whole genome shotgun (WGS) entry which is preliminary data.</text>
</comment>
<dbReference type="SUPFAM" id="SSF48498">
    <property type="entry name" value="Tetracyclin repressor-like, C-terminal domain"/>
    <property type="match status" value="1"/>
</dbReference>
<dbReference type="PANTHER" id="PTHR30328:SF54">
    <property type="entry name" value="HTH-TYPE TRANSCRIPTIONAL REPRESSOR SCO4008"/>
    <property type="match status" value="1"/>
</dbReference>
<sequence length="131" mass="15283">MTAYDAMLNLVSVNWNYYIKHPELIFLLSSENLMRARHVKDHLTTFLDINKNWEVLTKEIIEKGKKDKTIREDLDPMQINISIAALVIFYITNSSTLSLLYQTDLTSEEEKTNRLQSIMDTIGSWITNENL</sequence>
<dbReference type="AlphaFoldDB" id="E8LIM9"/>
<dbReference type="PANTHER" id="PTHR30328">
    <property type="entry name" value="TRANSCRIPTIONAL REPRESSOR"/>
    <property type="match status" value="1"/>
</dbReference>